<name>A0A0F9JEG2_9ZZZZ</name>
<proteinExistence type="predicted"/>
<dbReference type="EMBL" id="LAZR01010213">
    <property type="protein sequence ID" value="KKM68189.1"/>
    <property type="molecule type" value="Genomic_DNA"/>
</dbReference>
<evidence type="ECO:0000313" key="1">
    <source>
        <dbReference type="EMBL" id="KKM68189.1"/>
    </source>
</evidence>
<comment type="caution">
    <text evidence="1">The sequence shown here is derived from an EMBL/GenBank/DDBJ whole genome shotgun (WGS) entry which is preliminary data.</text>
</comment>
<sequence length="49" mass="5176">MIVRELITLLGFKVDKGSEKRAKVSFAGLKKVASTLAAVFVTGRLAAAI</sequence>
<gene>
    <name evidence="1" type="ORF">LCGC14_1463440</name>
</gene>
<organism evidence="1">
    <name type="scientific">marine sediment metagenome</name>
    <dbReference type="NCBI Taxonomy" id="412755"/>
    <lineage>
        <taxon>unclassified sequences</taxon>
        <taxon>metagenomes</taxon>
        <taxon>ecological metagenomes</taxon>
    </lineage>
</organism>
<accession>A0A0F9JEG2</accession>
<protein>
    <submittedName>
        <fullName evidence="1">Uncharacterized protein</fullName>
    </submittedName>
</protein>
<feature type="non-terminal residue" evidence="1">
    <location>
        <position position="49"/>
    </location>
</feature>
<reference evidence="1" key="1">
    <citation type="journal article" date="2015" name="Nature">
        <title>Complex archaea that bridge the gap between prokaryotes and eukaryotes.</title>
        <authorList>
            <person name="Spang A."/>
            <person name="Saw J.H."/>
            <person name="Jorgensen S.L."/>
            <person name="Zaremba-Niedzwiedzka K."/>
            <person name="Martijn J."/>
            <person name="Lind A.E."/>
            <person name="van Eijk R."/>
            <person name="Schleper C."/>
            <person name="Guy L."/>
            <person name="Ettema T.J."/>
        </authorList>
    </citation>
    <scope>NUCLEOTIDE SEQUENCE</scope>
</reference>
<dbReference type="AlphaFoldDB" id="A0A0F9JEG2"/>